<accession>A0A1E3GT11</accession>
<dbReference type="EMBL" id="MCRI01000008">
    <property type="protein sequence ID" value="ODN67189.1"/>
    <property type="molecule type" value="Genomic_DNA"/>
</dbReference>
<evidence type="ECO:0000313" key="9">
    <source>
        <dbReference type="EMBL" id="ODN67189.1"/>
    </source>
</evidence>
<evidence type="ECO:0000256" key="6">
    <source>
        <dbReference type="ARBA" id="ARBA00022840"/>
    </source>
</evidence>
<evidence type="ECO:0000256" key="5">
    <source>
        <dbReference type="ARBA" id="ARBA00022763"/>
    </source>
</evidence>
<evidence type="ECO:0000256" key="8">
    <source>
        <dbReference type="ARBA" id="ARBA00033408"/>
    </source>
</evidence>
<keyword evidence="10" id="KW-1185">Reference proteome</keyword>
<sequence length="71" mass="8088">MICITHLPQVAAQAHQQLQVTKILGEHKTHTEISELNREQRIEEIARMLGGMNLTQKTRSHAEEMLDQGQS</sequence>
<dbReference type="Proteomes" id="UP000094379">
    <property type="component" value="Unassembled WGS sequence"/>
</dbReference>
<dbReference type="Gene3D" id="3.40.50.300">
    <property type="entry name" value="P-loop containing nucleotide triphosphate hydrolases"/>
    <property type="match status" value="1"/>
</dbReference>
<comment type="function">
    <text evidence="1">May be involved in recombinational repair of damaged DNA.</text>
</comment>
<dbReference type="PANTHER" id="PTHR11059:SF0">
    <property type="entry name" value="DNA REPAIR PROTEIN RECN"/>
    <property type="match status" value="1"/>
</dbReference>
<comment type="caution">
    <text evidence="9">The sequence shown here is derived from an EMBL/GenBank/DDBJ whole genome shotgun (WGS) entry which is preliminary data.</text>
</comment>
<evidence type="ECO:0000256" key="1">
    <source>
        <dbReference type="ARBA" id="ARBA00003618"/>
    </source>
</evidence>
<evidence type="ECO:0000256" key="7">
    <source>
        <dbReference type="ARBA" id="ARBA00023204"/>
    </source>
</evidence>
<dbReference type="PANTHER" id="PTHR11059">
    <property type="entry name" value="DNA REPAIR PROTEIN RECN"/>
    <property type="match status" value="1"/>
</dbReference>
<organism evidence="9 10">
    <name type="scientific">Methylophaga muralis</name>
    <dbReference type="NCBI Taxonomy" id="291169"/>
    <lineage>
        <taxon>Bacteria</taxon>
        <taxon>Pseudomonadati</taxon>
        <taxon>Pseudomonadota</taxon>
        <taxon>Gammaproteobacteria</taxon>
        <taxon>Thiotrichales</taxon>
        <taxon>Piscirickettsiaceae</taxon>
        <taxon>Methylophaga</taxon>
    </lineage>
</organism>
<keyword evidence="7" id="KW-0234">DNA repair</keyword>
<keyword evidence="5" id="KW-0227">DNA damage</keyword>
<dbReference type="AlphaFoldDB" id="A0A1E3GT11"/>
<dbReference type="GO" id="GO:0043590">
    <property type="term" value="C:bacterial nucleoid"/>
    <property type="evidence" value="ECO:0007669"/>
    <property type="project" value="TreeGrafter"/>
</dbReference>
<dbReference type="RefSeq" id="WP_245652059.1">
    <property type="nucleotide sequence ID" value="NZ_MCRI01000008.1"/>
</dbReference>
<gene>
    <name evidence="9" type="primary">recN_2</name>
    <name evidence="9" type="ORF">A9E74_01090</name>
</gene>
<dbReference type="PATRIC" id="fig|291169.3.peg.1097"/>
<dbReference type="GO" id="GO:0006281">
    <property type="term" value="P:DNA repair"/>
    <property type="evidence" value="ECO:0007669"/>
    <property type="project" value="UniProtKB-KW"/>
</dbReference>
<dbReference type="GO" id="GO:0009432">
    <property type="term" value="P:SOS response"/>
    <property type="evidence" value="ECO:0007669"/>
    <property type="project" value="TreeGrafter"/>
</dbReference>
<dbReference type="InterPro" id="IPR004604">
    <property type="entry name" value="DNA_recomb/repair_RecN"/>
</dbReference>
<evidence type="ECO:0000256" key="3">
    <source>
        <dbReference type="ARBA" id="ARBA00021315"/>
    </source>
</evidence>
<evidence type="ECO:0000256" key="2">
    <source>
        <dbReference type="ARBA" id="ARBA00009441"/>
    </source>
</evidence>
<reference evidence="9 10" key="1">
    <citation type="submission" date="2016-07" db="EMBL/GenBank/DDBJ databases">
        <title>Draft Genome Sequence of Methylophaga muralis Bur 1.</title>
        <authorList>
            <person name="Vasilenko O.V."/>
            <person name="Doronina N.V."/>
            <person name="Shmareva M.N."/>
            <person name="Tarlachkov S.V."/>
            <person name="Mustakhimov I."/>
            <person name="Trotsenko Y.A."/>
        </authorList>
    </citation>
    <scope>NUCLEOTIDE SEQUENCE [LARGE SCALE GENOMIC DNA]</scope>
    <source>
        <strain evidence="9 10">Bur 1</strain>
    </source>
</reference>
<proteinExistence type="inferred from homology"/>
<comment type="similarity">
    <text evidence="2">Belongs to the RecN family.</text>
</comment>
<keyword evidence="4" id="KW-0547">Nucleotide-binding</keyword>
<dbReference type="STRING" id="291169.A9E74_01090"/>
<dbReference type="GO" id="GO:0005524">
    <property type="term" value="F:ATP binding"/>
    <property type="evidence" value="ECO:0007669"/>
    <property type="project" value="UniProtKB-KW"/>
</dbReference>
<evidence type="ECO:0000313" key="10">
    <source>
        <dbReference type="Proteomes" id="UP000094379"/>
    </source>
</evidence>
<dbReference type="GO" id="GO:0006310">
    <property type="term" value="P:DNA recombination"/>
    <property type="evidence" value="ECO:0007669"/>
    <property type="project" value="InterPro"/>
</dbReference>
<protein>
    <recommendedName>
        <fullName evidence="3">DNA repair protein RecN</fullName>
    </recommendedName>
    <alternativeName>
        <fullName evidence="8">Recombination protein N</fullName>
    </alternativeName>
</protein>
<keyword evidence="6" id="KW-0067">ATP-binding</keyword>
<evidence type="ECO:0000256" key="4">
    <source>
        <dbReference type="ARBA" id="ARBA00022741"/>
    </source>
</evidence>
<dbReference type="InterPro" id="IPR027417">
    <property type="entry name" value="P-loop_NTPase"/>
</dbReference>
<name>A0A1E3GT11_9GAMM</name>